<comment type="caution">
    <text evidence="2">The sequence shown here is derived from an EMBL/GenBank/DDBJ whole genome shotgun (WGS) entry which is preliminary data.</text>
</comment>
<protein>
    <submittedName>
        <fullName evidence="2">Uncharacterized protein</fullName>
    </submittedName>
</protein>
<organism evidence="2 3">
    <name type="scientific">Prorocentrum cordatum</name>
    <dbReference type="NCBI Taxonomy" id="2364126"/>
    <lineage>
        <taxon>Eukaryota</taxon>
        <taxon>Sar</taxon>
        <taxon>Alveolata</taxon>
        <taxon>Dinophyceae</taxon>
        <taxon>Prorocentrales</taxon>
        <taxon>Prorocentraceae</taxon>
        <taxon>Prorocentrum</taxon>
    </lineage>
</organism>
<dbReference type="EMBL" id="CAUYUJ010014240">
    <property type="protein sequence ID" value="CAK0838662.1"/>
    <property type="molecule type" value="Genomic_DNA"/>
</dbReference>
<reference evidence="2" key="1">
    <citation type="submission" date="2023-10" db="EMBL/GenBank/DDBJ databases">
        <authorList>
            <person name="Chen Y."/>
            <person name="Shah S."/>
            <person name="Dougan E. K."/>
            <person name="Thang M."/>
            <person name="Chan C."/>
        </authorList>
    </citation>
    <scope>NUCLEOTIDE SEQUENCE [LARGE SCALE GENOMIC DNA]</scope>
</reference>
<evidence type="ECO:0000313" key="2">
    <source>
        <dbReference type="EMBL" id="CAK0838662.1"/>
    </source>
</evidence>
<evidence type="ECO:0000313" key="3">
    <source>
        <dbReference type="Proteomes" id="UP001189429"/>
    </source>
</evidence>
<feature type="region of interest" description="Disordered" evidence="1">
    <location>
        <begin position="64"/>
        <end position="118"/>
    </location>
</feature>
<accession>A0ABN9T1N7</accession>
<feature type="non-terminal residue" evidence="2">
    <location>
        <position position="1"/>
    </location>
</feature>
<sequence length="118" mass="13047">NRHIRPAHPHAERFCLQPWQLAIPAGLPLHHGGARPRHHGAVHHATDFQGQAGRCQPLASGQHLLAKPTHGPTGLRPRRAHWRRPVSRVRALLGTRPRAARQPPKVEVRSPAAAPQHP</sequence>
<name>A0ABN9T1N7_9DINO</name>
<proteinExistence type="predicted"/>
<gene>
    <name evidence="2" type="ORF">PCOR1329_LOCUS34562</name>
</gene>
<feature type="compositionally biased region" description="Basic residues" evidence="1">
    <location>
        <begin position="76"/>
        <end position="87"/>
    </location>
</feature>
<feature type="non-terminal residue" evidence="2">
    <location>
        <position position="118"/>
    </location>
</feature>
<dbReference type="Proteomes" id="UP001189429">
    <property type="component" value="Unassembled WGS sequence"/>
</dbReference>
<evidence type="ECO:0000256" key="1">
    <source>
        <dbReference type="SAM" id="MobiDB-lite"/>
    </source>
</evidence>
<keyword evidence="3" id="KW-1185">Reference proteome</keyword>